<organism evidence="2 3">
    <name type="scientific">Akkermansia muciniphila</name>
    <dbReference type="NCBI Taxonomy" id="239935"/>
    <lineage>
        <taxon>Bacteria</taxon>
        <taxon>Pseudomonadati</taxon>
        <taxon>Verrucomicrobiota</taxon>
        <taxon>Verrucomicrobiia</taxon>
        <taxon>Verrucomicrobiales</taxon>
        <taxon>Akkermansiaceae</taxon>
        <taxon>Akkermansia</taxon>
    </lineage>
</organism>
<comment type="caution">
    <text evidence="2">The sequence shown here is derived from an EMBL/GenBank/DDBJ whole genome shotgun (WGS) entry which is preliminary data.</text>
</comment>
<proteinExistence type="predicted"/>
<dbReference type="Proteomes" id="UP000235914">
    <property type="component" value="Unassembled WGS sequence"/>
</dbReference>
<protein>
    <submittedName>
        <fullName evidence="2">Uncharacterized protein</fullName>
    </submittedName>
</protein>
<name>A0AAP8T8B4_9BACT</name>
<dbReference type="EMBL" id="PJKN01000007">
    <property type="protein sequence ID" value="PNC53911.1"/>
    <property type="molecule type" value="Genomic_DNA"/>
</dbReference>
<accession>A0AAP8T8B4</accession>
<gene>
    <name evidence="2" type="ORF">CXU09_11540</name>
</gene>
<reference evidence="2 3" key="1">
    <citation type="journal article" date="2017" name="BMC Genomics">
        <title>Genome sequencing of 39 Akkermansia muciniphila isolates reveals its population structure, genomic and functional diverisity, and global distribution in mammalian gut microbiotas.</title>
        <authorList>
            <person name="Guo X."/>
            <person name="Li S."/>
            <person name="Zhang J."/>
            <person name="Wu F."/>
            <person name="Li X."/>
            <person name="Wu D."/>
            <person name="Zhang M."/>
            <person name="Ou Z."/>
            <person name="Jie Z."/>
            <person name="Yan Q."/>
            <person name="Li P."/>
            <person name="Yi J."/>
            <person name="Peng Y."/>
        </authorList>
    </citation>
    <scope>NUCLEOTIDE SEQUENCE [LARGE SCALE GENOMIC DNA]</scope>
    <source>
        <strain evidence="2 3">GP43</strain>
    </source>
</reference>
<sequence>MVGLHSTVSDCMLPTYQQIHALDHKKSAPPPPLRESGASCRPTDIRNARLREKKQGGIPCRERIRKIFPCLLLGLIYFVKVK</sequence>
<evidence type="ECO:0000256" key="1">
    <source>
        <dbReference type="SAM" id="MobiDB-lite"/>
    </source>
</evidence>
<dbReference type="AlphaFoldDB" id="A0AAP8T8B4"/>
<feature type="region of interest" description="Disordered" evidence="1">
    <location>
        <begin position="24"/>
        <end position="48"/>
    </location>
</feature>
<evidence type="ECO:0000313" key="3">
    <source>
        <dbReference type="Proteomes" id="UP000235914"/>
    </source>
</evidence>
<evidence type="ECO:0000313" key="2">
    <source>
        <dbReference type="EMBL" id="PNC53911.1"/>
    </source>
</evidence>